<dbReference type="Proteomes" id="UP000652760">
    <property type="component" value="Unassembled WGS sequence"/>
</dbReference>
<feature type="transmembrane region" description="Helical" evidence="8">
    <location>
        <begin position="64"/>
        <end position="84"/>
    </location>
</feature>
<keyword evidence="2" id="KW-0813">Transport</keyword>
<feature type="transmembrane region" description="Helical" evidence="8">
    <location>
        <begin position="291"/>
        <end position="309"/>
    </location>
</feature>
<proteinExistence type="predicted"/>
<feature type="transmembrane region" description="Helical" evidence="8">
    <location>
        <begin position="36"/>
        <end position="57"/>
    </location>
</feature>
<keyword evidence="10" id="KW-1185">Reference proteome</keyword>
<keyword evidence="3" id="KW-1003">Cell membrane</keyword>
<protein>
    <submittedName>
        <fullName evidence="9">ABC transporter permease</fullName>
    </submittedName>
</protein>
<evidence type="ECO:0000256" key="1">
    <source>
        <dbReference type="ARBA" id="ARBA00004651"/>
    </source>
</evidence>
<feature type="transmembrane region" description="Helical" evidence="8">
    <location>
        <begin position="104"/>
        <end position="128"/>
    </location>
</feature>
<comment type="caution">
    <text evidence="9">The sequence shown here is derived from an EMBL/GenBank/DDBJ whole genome shotgun (WGS) entry which is preliminary data.</text>
</comment>
<evidence type="ECO:0000256" key="2">
    <source>
        <dbReference type="ARBA" id="ARBA00022448"/>
    </source>
</evidence>
<dbReference type="InterPro" id="IPR001851">
    <property type="entry name" value="ABC_transp_permease"/>
</dbReference>
<evidence type="ECO:0000256" key="8">
    <source>
        <dbReference type="SAM" id="Phobius"/>
    </source>
</evidence>
<evidence type="ECO:0000313" key="10">
    <source>
        <dbReference type="Proteomes" id="UP000652760"/>
    </source>
</evidence>
<keyword evidence="4" id="KW-0997">Cell inner membrane</keyword>
<keyword evidence="6 8" id="KW-1133">Transmembrane helix</keyword>
<dbReference type="EMBL" id="JAENHM010000044">
    <property type="protein sequence ID" value="MBK1838428.1"/>
    <property type="molecule type" value="Genomic_DNA"/>
</dbReference>
<comment type="subcellular location">
    <subcellularLocation>
        <location evidence="1">Cell membrane</location>
        <topology evidence="1">Multi-pass membrane protein</topology>
    </subcellularLocation>
</comment>
<evidence type="ECO:0000256" key="5">
    <source>
        <dbReference type="ARBA" id="ARBA00022692"/>
    </source>
</evidence>
<evidence type="ECO:0000256" key="4">
    <source>
        <dbReference type="ARBA" id="ARBA00022519"/>
    </source>
</evidence>
<feature type="transmembrane region" description="Helical" evidence="8">
    <location>
        <begin position="140"/>
        <end position="160"/>
    </location>
</feature>
<keyword evidence="5 8" id="KW-0812">Transmembrane</keyword>
<organism evidence="9 10">
    <name type="scientific">Azospirillum endophyticum</name>
    <dbReference type="NCBI Taxonomy" id="2800326"/>
    <lineage>
        <taxon>Bacteria</taxon>
        <taxon>Pseudomonadati</taxon>
        <taxon>Pseudomonadota</taxon>
        <taxon>Alphaproteobacteria</taxon>
        <taxon>Rhodospirillales</taxon>
        <taxon>Azospirillaceae</taxon>
        <taxon>Azospirillum</taxon>
    </lineage>
</organism>
<evidence type="ECO:0000313" key="9">
    <source>
        <dbReference type="EMBL" id="MBK1838428.1"/>
    </source>
</evidence>
<name>A0ABS1F4U4_9PROT</name>
<keyword evidence="7 8" id="KW-0472">Membrane</keyword>
<evidence type="ECO:0000256" key="7">
    <source>
        <dbReference type="ARBA" id="ARBA00023136"/>
    </source>
</evidence>
<dbReference type="CDD" id="cd06579">
    <property type="entry name" value="TM_PBP1_transp_AraH_like"/>
    <property type="match status" value="1"/>
</dbReference>
<evidence type="ECO:0000256" key="3">
    <source>
        <dbReference type="ARBA" id="ARBA00022475"/>
    </source>
</evidence>
<feature type="transmembrane region" description="Helical" evidence="8">
    <location>
        <begin position="180"/>
        <end position="202"/>
    </location>
</feature>
<gene>
    <name evidence="9" type="ORF">JHL17_13490</name>
</gene>
<accession>A0ABS1F4U4</accession>
<feature type="transmembrane region" description="Helical" evidence="8">
    <location>
        <begin position="233"/>
        <end position="252"/>
    </location>
</feature>
<dbReference type="PANTHER" id="PTHR32196">
    <property type="entry name" value="ABC TRANSPORTER PERMEASE PROTEIN YPHD-RELATED-RELATED"/>
    <property type="match status" value="1"/>
</dbReference>
<sequence>MTEPSQPMAAPATGPAAPQPATAGRSVNWTGFLVQYSNVLALIVILLVASALSPYFFSTRNIFNVLRGATMVGIVAVGMTYVILNRGIDLSVGSLVGLSAALTASFADQGILAAAAIGLASGLFLGLVNGLMITMLRLQPFIATLGMMIFARGLVFVYTGGSNIAVEQPSDAFTLLGSGYLGPVPVPVVVFIAIWALAAWVLRYTVFGRSIYAVGANEEAARLSGINADRNKVLVYCISGVLAAFAGVVMASRLTVGEPNGGTLFELDAIAAVLIGGTTFDGGVGSVHGTVLGILILAFLSNVLNLLNISPYSQMLLKGVIIVLAVVVSEWRKRK</sequence>
<reference evidence="10" key="1">
    <citation type="submission" date="2021-01" db="EMBL/GenBank/DDBJ databases">
        <title>Genome public.</title>
        <authorList>
            <person name="Liu C."/>
            <person name="Sun Q."/>
        </authorList>
    </citation>
    <scope>NUCLEOTIDE SEQUENCE [LARGE SCALE GENOMIC DNA]</scope>
    <source>
        <strain evidence="10">YIM B02556</strain>
    </source>
</reference>
<evidence type="ECO:0000256" key="6">
    <source>
        <dbReference type="ARBA" id="ARBA00022989"/>
    </source>
</evidence>
<dbReference type="RefSeq" id="WP_200193904.1">
    <property type="nucleotide sequence ID" value="NZ_JAENHM010000044.1"/>
</dbReference>
<dbReference type="PANTHER" id="PTHR32196:SF21">
    <property type="entry name" value="ABC TRANSPORTER PERMEASE PROTEIN YPHD-RELATED"/>
    <property type="match status" value="1"/>
</dbReference>
<dbReference type="Pfam" id="PF02653">
    <property type="entry name" value="BPD_transp_2"/>
    <property type="match status" value="1"/>
</dbReference>